<evidence type="ECO:0000313" key="2">
    <source>
        <dbReference type="Proteomes" id="UP001595536"/>
    </source>
</evidence>
<sequence>LGRLKAVERMVTPETRMKLSQRRLLALTVPIRPVGLRGNAGSRAGGKFGDLREKFSDAVAYWSRYIRASGNIRLTGLAQSCYVNNYLNFGYFGIQ</sequence>
<keyword evidence="2" id="KW-1185">Reference proteome</keyword>
<gene>
    <name evidence="1" type="ORF">ACFOEX_12540</name>
</gene>
<name>A0ABV7LHA3_9HYPH</name>
<dbReference type="EMBL" id="JBHRUV010000087">
    <property type="protein sequence ID" value="MFC3267172.1"/>
    <property type="molecule type" value="Genomic_DNA"/>
</dbReference>
<accession>A0ABV7LHA3</accession>
<comment type="caution">
    <text evidence="1">The sequence shown here is derived from an EMBL/GenBank/DDBJ whole genome shotgun (WGS) entry which is preliminary data.</text>
</comment>
<dbReference type="Proteomes" id="UP001595536">
    <property type="component" value="Unassembled WGS sequence"/>
</dbReference>
<protein>
    <submittedName>
        <fullName evidence="1">Uncharacterized protein</fullName>
    </submittedName>
</protein>
<evidence type="ECO:0000313" key="1">
    <source>
        <dbReference type="EMBL" id="MFC3267172.1"/>
    </source>
</evidence>
<proteinExistence type="predicted"/>
<dbReference type="RefSeq" id="WP_376868964.1">
    <property type="nucleotide sequence ID" value="NZ_JBHRUV010000087.1"/>
</dbReference>
<reference evidence="2" key="1">
    <citation type="journal article" date="2019" name="Int. J. Syst. Evol. Microbiol.">
        <title>The Global Catalogue of Microorganisms (GCM) 10K type strain sequencing project: providing services to taxonomists for standard genome sequencing and annotation.</title>
        <authorList>
            <consortium name="The Broad Institute Genomics Platform"/>
            <consortium name="The Broad Institute Genome Sequencing Center for Infectious Disease"/>
            <person name="Wu L."/>
            <person name="Ma J."/>
        </authorList>
    </citation>
    <scope>NUCLEOTIDE SEQUENCE [LARGE SCALE GENOMIC DNA]</scope>
    <source>
        <strain evidence="2">CCM 7941</strain>
    </source>
</reference>
<organism evidence="1 2">
    <name type="scientific">Camelimonas abortus</name>
    <dbReference type="NCBI Taxonomy" id="1017184"/>
    <lineage>
        <taxon>Bacteria</taxon>
        <taxon>Pseudomonadati</taxon>
        <taxon>Pseudomonadota</taxon>
        <taxon>Alphaproteobacteria</taxon>
        <taxon>Hyphomicrobiales</taxon>
        <taxon>Chelatococcaceae</taxon>
        <taxon>Camelimonas</taxon>
    </lineage>
</organism>
<feature type="non-terminal residue" evidence="1">
    <location>
        <position position="1"/>
    </location>
</feature>